<protein>
    <recommendedName>
        <fullName evidence="4">RPC7L polymerase</fullName>
    </recommendedName>
</protein>
<evidence type="ECO:0000256" key="1">
    <source>
        <dbReference type="SAM" id="MobiDB-lite"/>
    </source>
</evidence>
<feature type="compositionally biased region" description="Acidic residues" evidence="1">
    <location>
        <begin position="110"/>
        <end position="120"/>
    </location>
</feature>
<feature type="region of interest" description="Disordered" evidence="1">
    <location>
        <begin position="1"/>
        <end position="34"/>
    </location>
</feature>
<accession>A0A8C5TD85</accession>
<organism evidence="2 3">
    <name type="scientific">Malurus cyaneus samueli</name>
    <dbReference type="NCBI Taxonomy" id="2593467"/>
    <lineage>
        <taxon>Eukaryota</taxon>
        <taxon>Metazoa</taxon>
        <taxon>Chordata</taxon>
        <taxon>Craniata</taxon>
        <taxon>Vertebrata</taxon>
        <taxon>Euteleostomi</taxon>
        <taxon>Archelosauria</taxon>
        <taxon>Archosauria</taxon>
        <taxon>Dinosauria</taxon>
        <taxon>Saurischia</taxon>
        <taxon>Theropoda</taxon>
        <taxon>Coelurosauria</taxon>
        <taxon>Aves</taxon>
        <taxon>Neognathae</taxon>
        <taxon>Neoaves</taxon>
        <taxon>Telluraves</taxon>
        <taxon>Australaves</taxon>
        <taxon>Passeriformes</taxon>
        <taxon>Meliphagoidea</taxon>
        <taxon>Maluridae</taxon>
        <taxon>Malurus</taxon>
    </lineage>
</organism>
<keyword evidence="3" id="KW-1185">Reference proteome</keyword>
<evidence type="ECO:0000313" key="2">
    <source>
        <dbReference type="Ensembl" id="ENSMCSP00000005260.1"/>
    </source>
</evidence>
<evidence type="ECO:0000313" key="3">
    <source>
        <dbReference type="Proteomes" id="UP000694560"/>
    </source>
</evidence>
<feature type="region of interest" description="Disordered" evidence="1">
    <location>
        <begin position="49"/>
        <end position="120"/>
    </location>
</feature>
<dbReference type="Proteomes" id="UP000694560">
    <property type="component" value="Unplaced"/>
</dbReference>
<proteinExistence type="predicted"/>
<reference evidence="2" key="1">
    <citation type="submission" date="2025-08" db="UniProtKB">
        <authorList>
            <consortium name="Ensembl"/>
        </authorList>
    </citation>
    <scope>IDENTIFICATION</scope>
</reference>
<dbReference type="Ensembl" id="ENSMCST00000005377.1">
    <property type="protein sequence ID" value="ENSMCSP00000005260.1"/>
    <property type="gene ID" value="ENSMCSG00000003763.1"/>
</dbReference>
<feature type="compositionally biased region" description="Acidic residues" evidence="1">
    <location>
        <begin position="63"/>
        <end position="95"/>
    </location>
</feature>
<dbReference type="AlphaFoldDB" id="A0A8C5TD85"/>
<name>A0A8C5TD85_9PASS</name>
<evidence type="ECO:0008006" key="4">
    <source>
        <dbReference type="Google" id="ProtNLM"/>
    </source>
</evidence>
<reference evidence="2" key="2">
    <citation type="submission" date="2025-09" db="UniProtKB">
        <authorList>
            <consortium name="Ensembl"/>
        </authorList>
    </citation>
    <scope>IDENTIFICATION</scope>
</reference>
<sequence>HSMAGRGRGRGRGQMTFNVEAPSPLFPVSSRCAAPLPGGEEGEYMLALKQERGAGLEKKEEEVTSEEEEEKEEEEEGKEEEEEEYDEEEHEEETDYVLSYFDNGESFGPDSDDNGDEAVY</sequence>
<feature type="compositionally biased region" description="Basic and acidic residues" evidence="1">
    <location>
        <begin position="49"/>
        <end position="62"/>
    </location>
</feature>